<feature type="binding site" evidence="1">
    <location>
        <position position="17"/>
    </location>
    <ligand>
        <name>Zn(2+)</name>
        <dbReference type="ChEBI" id="CHEBI:29105"/>
    </ligand>
</feature>
<feature type="compositionally biased region" description="Acidic residues" evidence="2">
    <location>
        <begin position="740"/>
        <end position="752"/>
    </location>
</feature>
<feature type="binding site" evidence="1">
    <location>
        <position position="20"/>
    </location>
    <ligand>
        <name>Zn(2+)</name>
        <dbReference type="ChEBI" id="CHEBI:29105"/>
    </ligand>
</feature>
<gene>
    <name evidence="4" type="ORF">PLOB_00035069</name>
</gene>
<keyword evidence="1" id="KW-0863">Zinc-finger</keyword>
<evidence type="ECO:0000313" key="4">
    <source>
        <dbReference type="EMBL" id="CAH3131312.1"/>
    </source>
</evidence>
<feature type="binding site" evidence="1">
    <location>
        <position position="63"/>
    </location>
    <ligand>
        <name>Zn(2+)</name>
        <dbReference type="ChEBI" id="CHEBI:29105"/>
    </ligand>
</feature>
<evidence type="ECO:0000256" key="1">
    <source>
        <dbReference type="PROSITE-ProRule" id="PRU01263"/>
    </source>
</evidence>
<feature type="compositionally biased region" description="Basic and acidic residues" evidence="2">
    <location>
        <begin position="105"/>
        <end position="114"/>
    </location>
</feature>
<keyword evidence="1" id="KW-0479">Metal-binding</keyword>
<dbReference type="Pfam" id="PF20231">
    <property type="entry name" value="DUF6589"/>
    <property type="match status" value="1"/>
</dbReference>
<dbReference type="InterPro" id="IPR046496">
    <property type="entry name" value="DUF6589"/>
</dbReference>
<dbReference type="PROSITE" id="PS51915">
    <property type="entry name" value="ZAD"/>
    <property type="match status" value="1"/>
</dbReference>
<dbReference type="Proteomes" id="UP001159405">
    <property type="component" value="Unassembled WGS sequence"/>
</dbReference>
<dbReference type="InterPro" id="IPR012934">
    <property type="entry name" value="Znf_AD"/>
</dbReference>
<accession>A0ABN8P356</accession>
<protein>
    <recommendedName>
        <fullName evidence="3">ZAD domain-containing protein</fullName>
    </recommendedName>
</protein>
<name>A0ABN8P356_9CNID</name>
<dbReference type="Pfam" id="PF07776">
    <property type="entry name" value="zf-AD"/>
    <property type="match status" value="1"/>
</dbReference>
<feature type="domain" description="ZAD" evidence="3">
    <location>
        <begin position="15"/>
        <end position="90"/>
    </location>
</feature>
<feature type="binding site" evidence="1">
    <location>
        <position position="66"/>
    </location>
    <ligand>
        <name>Zn(2+)</name>
        <dbReference type="ChEBI" id="CHEBI:29105"/>
    </ligand>
</feature>
<dbReference type="Gene3D" id="3.40.1800.20">
    <property type="match status" value="1"/>
</dbReference>
<keyword evidence="1" id="KW-0862">Zinc</keyword>
<evidence type="ECO:0000313" key="5">
    <source>
        <dbReference type="Proteomes" id="UP001159405"/>
    </source>
</evidence>
<organism evidence="4 5">
    <name type="scientific">Porites lobata</name>
    <dbReference type="NCBI Taxonomy" id="104759"/>
    <lineage>
        <taxon>Eukaryota</taxon>
        <taxon>Metazoa</taxon>
        <taxon>Cnidaria</taxon>
        <taxon>Anthozoa</taxon>
        <taxon>Hexacorallia</taxon>
        <taxon>Scleractinia</taxon>
        <taxon>Fungiina</taxon>
        <taxon>Poritidae</taxon>
        <taxon>Porites</taxon>
    </lineage>
</organism>
<feature type="region of interest" description="Disordered" evidence="2">
    <location>
        <begin position="102"/>
        <end position="127"/>
    </location>
</feature>
<sequence>MSTTPQKVYSDFGENICRFCGGAKDHCTNIFGISGERKKIGDKAFEVLNISIKEEDGLPHKICRPCEGALNRFSEFKKMVIDTQNQLKSKVITKRCKVFSPAASEPEKKSRVMEKNPPSARSLPFKAQKASQKALEKPVSEVDSGEKCGYTILSQAGLKNPEITKSAAHVLETDIVRKLTNAVRTGVPSVVVDVMYSVPSLKTIFKVNILQELNEKCTELCKKNTPSVLRKNQYPDMAGFDWNSILNEISQRCPLLLDVMTTTIGSKLKPNTIPSICLCYGILMQKRNHDLSLIQRINTILLAEGNAKKQLINRCQSLGFCLGHTSKLKLMKLIGGHFADKIIDEVKQGNKLQGTGDNWDIRVLVHDMRSDHQNKDLHYFASNLIVDRVPCEGLCQVYPRRNIQTLPNCHFLLNDAETDKLREDFKVLVGRVLVAHIPSLSFLKAVIPQHIAHRYTNEMAKKSAIVSLPTQLKDEKKYDDVVDILCFYENTLEEIYSKAGVINVPRNTAQAMPNGSLEGMQSAPDQPGAHITRHDDDDHMKDVCVPFGGDQLTRVRFAGAKDLRKGCHTAKDRFEHCSPFVVEPFHTKMSYLQLVFDHLYKAESLREVGTLKYFRERVNRKNVTPDKVTKSFEGTEDFFVSVGTAYILEAAMEFFGLNEVNGTPTKHVPPAGILHLPKSRKKTFFDDVLGSFVDEFVMADPDQDAVMEDQELQRISSLVATVGHDHDYFAPSQTNGELQDNTDDDVTEEDTSGTDKVRYYGLNIIELAVFLMQLTDTCAEGDGERNNINQKRLLSYFFRFNSFSKYAIEMFTSIAQVEALLSEEVAHRVTWGKFVNWTGGLGNNIEGDKAQEICNCTSKNVVQGMGPNKTNNAIITASKAAPGIHQIKGQFDKVTKIHPSSRAHTTRSAKDDEMLMLKDLRKLRPFRITPNRCHEHFQQITLSPLVGQDMEKFFSWLEKHKKQIAMG</sequence>
<feature type="region of interest" description="Disordered" evidence="2">
    <location>
        <begin position="728"/>
        <end position="752"/>
    </location>
</feature>
<comment type="caution">
    <text evidence="4">The sequence shown here is derived from an EMBL/GenBank/DDBJ whole genome shotgun (WGS) entry which is preliminary data.</text>
</comment>
<proteinExistence type="predicted"/>
<evidence type="ECO:0000256" key="2">
    <source>
        <dbReference type="SAM" id="MobiDB-lite"/>
    </source>
</evidence>
<keyword evidence="5" id="KW-1185">Reference proteome</keyword>
<dbReference type="EMBL" id="CALNXK010000049">
    <property type="protein sequence ID" value="CAH3131312.1"/>
    <property type="molecule type" value="Genomic_DNA"/>
</dbReference>
<evidence type="ECO:0000259" key="3">
    <source>
        <dbReference type="PROSITE" id="PS51915"/>
    </source>
</evidence>
<dbReference type="SUPFAM" id="SSF57716">
    <property type="entry name" value="Glucocorticoid receptor-like (DNA-binding domain)"/>
    <property type="match status" value="1"/>
</dbReference>
<dbReference type="SMART" id="SM00868">
    <property type="entry name" value="zf-AD"/>
    <property type="match status" value="1"/>
</dbReference>
<reference evidence="4 5" key="1">
    <citation type="submission" date="2022-05" db="EMBL/GenBank/DDBJ databases">
        <authorList>
            <consortium name="Genoscope - CEA"/>
            <person name="William W."/>
        </authorList>
    </citation>
    <scope>NUCLEOTIDE SEQUENCE [LARGE SCALE GENOMIC DNA]</scope>
</reference>